<accession>A0A401VTF2</accession>
<reference evidence="1 2" key="1">
    <citation type="submission" date="2018-11" db="EMBL/GenBank/DDBJ databases">
        <title>Whole genome sequence of Streptomyces paromomycinus NBRC 15454(T).</title>
        <authorList>
            <person name="Komaki H."/>
            <person name="Tamura T."/>
        </authorList>
    </citation>
    <scope>NUCLEOTIDE SEQUENCE [LARGE SCALE GENOMIC DNA]</scope>
    <source>
        <strain evidence="1 2">NBRC 15454</strain>
    </source>
</reference>
<name>A0A401VTF2_STREY</name>
<organism evidence="1 2">
    <name type="scientific">Streptomyces paromomycinus</name>
    <name type="common">Streptomyces rimosus subsp. paromomycinus</name>
    <dbReference type="NCBI Taxonomy" id="92743"/>
    <lineage>
        <taxon>Bacteria</taxon>
        <taxon>Bacillati</taxon>
        <taxon>Actinomycetota</taxon>
        <taxon>Actinomycetes</taxon>
        <taxon>Kitasatosporales</taxon>
        <taxon>Streptomycetaceae</taxon>
        <taxon>Streptomyces</taxon>
    </lineage>
</organism>
<evidence type="ECO:0000313" key="2">
    <source>
        <dbReference type="Proteomes" id="UP000286746"/>
    </source>
</evidence>
<sequence>MPPRPRRRTGRGQRRELNEAARLTDQLQAVGFTKRDVARILGRDPSLVSQFYTKNKGAAFVPALTHVLTAIQTAGITEITELTALAAPHITRRTTATGTRARVRSKAVLITPTGTGTGRVGSQAIASGSTRLRPLIAEAARQHLRLAFTVRINKTGYLHSSGSHTDSPGIRRDVIQRADHTEERSYGSAATGGFAATDIAARVDAAGGDVTAAIHQWLTETGRIDPAAHITHLEIRTWRPR</sequence>
<protein>
    <recommendedName>
        <fullName evidence="3">Helix-turn-helix domain containing protein</fullName>
    </recommendedName>
</protein>
<keyword evidence="2" id="KW-1185">Reference proteome</keyword>
<evidence type="ECO:0000313" key="1">
    <source>
        <dbReference type="EMBL" id="GCD40368.1"/>
    </source>
</evidence>
<dbReference type="RefSeq" id="WP_125050593.1">
    <property type="nucleotide sequence ID" value="NZ_BHZD01000001.1"/>
</dbReference>
<dbReference type="Proteomes" id="UP000286746">
    <property type="component" value="Unassembled WGS sequence"/>
</dbReference>
<evidence type="ECO:0008006" key="3">
    <source>
        <dbReference type="Google" id="ProtNLM"/>
    </source>
</evidence>
<dbReference type="EMBL" id="BHZD01000001">
    <property type="protein sequence ID" value="GCD40368.1"/>
    <property type="molecule type" value="Genomic_DNA"/>
</dbReference>
<gene>
    <name evidence="1" type="ORF">GKJPGBOP_00017</name>
</gene>
<comment type="caution">
    <text evidence="1">The sequence shown here is derived from an EMBL/GenBank/DDBJ whole genome shotgun (WGS) entry which is preliminary data.</text>
</comment>
<proteinExistence type="predicted"/>
<dbReference type="AlphaFoldDB" id="A0A401VTF2"/>